<keyword evidence="2" id="KW-1185">Reference proteome</keyword>
<gene>
    <name evidence="1" type="ORF">CAXC1_300033</name>
</gene>
<organism evidence="1 2">
    <name type="scientific">Candidatus Xenohaliotis californiensis</name>
    <dbReference type="NCBI Taxonomy" id="84677"/>
    <lineage>
        <taxon>Bacteria</taxon>
        <taxon>Pseudomonadati</taxon>
        <taxon>Pseudomonadota</taxon>
        <taxon>Alphaproteobacteria</taxon>
        <taxon>Rickettsiales</taxon>
        <taxon>Anaplasmataceae</taxon>
        <taxon>Candidatus Xenohaliotis</taxon>
    </lineage>
</organism>
<reference evidence="1 2" key="1">
    <citation type="submission" date="2024-01" db="EMBL/GenBank/DDBJ databases">
        <authorList>
            <person name="Kunselman E."/>
        </authorList>
    </citation>
    <scope>NUCLEOTIDE SEQUENCE [LARGE SCALE GENOMIC DNA]</scope>
    <source>
        <strain evidence="1">2 abalone samples</strain>
    </source>
</reference>
<dbReference type="RefSeq" id="WP_338364124.1">
    <property type="nucleotide sequence ID" value="NZ_CAWVOK010000023.1"/>
</dbReference>
<evidence type="ECO:0000313" key="2">
    <source>
        <dbReference type="Proteomes" id="UP001314181"/>
    </source>
</evidence>
<accession>A0ABM9N895</accession>
<name>A0ABM9N895_9RICK</name>
<comment type="caution">
    <text evidence="1">The sequence shown here is derived from an EMBL/GenBank/DDBJ whole genome shotgun (WGS) entry which is preliminary data.</text>
</comment>
<dbReference type="EMBL" id="CAWVOK010000023">
    <property type="protein sequence ID" value="CAK8163154.1"/>
    <property type="molecule type" value="Genomic_DNA"/>
</dbReference>
<proteinExistence type="predicted"/>
<protein>
    <submittedName>
        <fullName evidence="1">Uncharacterized protein</fullName>
    </submittedName>
</protein>
<sequence length="77" mass="8943">MITPLNLIKIKQYLPTADDTKVQASGYYLIYEKLKSGSYKKRIFAFIAYINNPAIQYIELLPNKDIITIPSYIRVEL</sequence>
<dbReference type="Proteomes" id="UP001314181">
    <property type="component" value="Unassembled WGS sequence"/>
</dbReference>
<evidence type="ECO:0000313" key="1">
    <source>
        <dbReference type="EMBL" id="CAK8163154.1"/>
    </source>
</evidence>